<dbReference type="InterPro" id="IPR001296">
    <property type="entry name" value="Glyco_trans_1"/>
</dbReference>
<dbReference type="InterPro" id="IPR028098">
    <property type="entry name" value="Glyco_trans_4-like_N"/>
</dbReference>
<evidence type="ECO:0000313" key="4">
    <source>
        <dbReference type="Proteomes" id="UP000054976"/>
    </source>
</evidence>
<keyword evidence="4" id="KW-1185">Reference proteome</keyword>
<organism evidence="3 4">
    <name type="scientific">Thermodesulfovibrio aggregans</name>
    <dbReference type="NCBI Taxonomy" id="86166"/>
    <lineage>
        <taxon>Bacteria</taxon>
        <taxon>Pseudomonadati</taxon>
        <taxon>Nitrospirota</taxon>
        <taxon>Thermodesulfovibrionia</taxon>
        <taxon>Thermodesulfovibrionales</taxon>
        <taxon>Thermodesulfovibrionaceae</taxon>
        <taxon>Thermodesulfovibrio</taxon>
    </lineage>
</organism>
<dbReference type="EMBL" id="BCNO01000001">
    <property type="protein sequence ID" value="GAQ94537.1"/>
    <property type="molecule type" value="Genomic_DNA"/>
</dbReference>
<keyword evidence="3" id="KW-0808">Transferase</keyword>
<dbReference type="Gene3D" id="3.40.50.2000">
    <property type="entry name" value="Glycogen Phosphorylase B"/>
    <property type="match status" value="2"/>
</dbReference>
<dbReference type="CDD" id="cd03808">
    <property type="entry name" value="GT4_CapM-like"/>
    <property type="match status" value="1"/>
</dbReference>
<dbReference type="PANTHER" id="PTHR12526">
    <property type="entry name" value="GLYCOSYLTRANSFERASE"/>
    <property type="match status" value="1"/>
</dbReference>
<reference evidence="4" key="1">
    <citation type="submission" date="2016-01" db="EMBL/GenBank/DDBJ databases">
        <title>Draft genome sequence of Thermodesulfovibrio aggregans strain TGE-P1.</title>
        <authorList>
            <person name="Sekiguchi Y."/>
            <person name="Ohashi A."/>
            <person name="Matsuura N."/>
            <person name="Tourlousse M.D."/>
        </authorList>
    </citation>
    <scope>NUCLEOTIDE SEQUENCE [LARGE SCALE GENOMIC DNA]</scope>
    <source>
        <strain evidence="4">TGE-P1</strain>
    </source>
</reference>
<dbReference type="PANTHER" id="PTHR12526:SF638">
    <property type="entry name" value="SPORE COAT PROTEIN SA"/>
    <property type="match status" value="1"/>
</dbReference>
<dbReference type="Pfam" id="PF13477">
    <property type="entry name" value="Glyco_trans_4_2"/>
    <property type="match status" value="1"/>
</dbReference>
<accession>A0A0U9HQ04</accession>
<feature type="domain" description="Glycosyltransferase subfamily 4-like N-terminal" evidence="2">
    <location>
        <begin position="19"/>
        <end position="147"/>
    </location>
</feature>
<name>A0A0U9HQ04_9BACT</name>
<sequence>MRKTVLTSNTSWSIWNFRLGLMRALKNKGYKVIAIAPKDKYSEYISKEFEYVELKNLDRKGKNPYKDVKLTSEYLKLYRQLKPDLVLNYTIKPNIYSSIACGILKIPCISVVTGLGYVYVKEGILKQITNFLYKAAFKFNKKVIFQNQSDKDVFVKYNVVSDDKAVIIYGSGVDTEKFNPDFCRENRKDDSFAFLMIGRLLWDKGVKEYIEAGRKLKEDHPQVKLLLLGAFDEGNPSSVPENYIKKWCNEGVIEYLEVTDDVRPFICMADCIVLPSYREGVPRTLLEALSMEKPIITTNAAGCRDVCVDGLNGFLVQPKNVESLYQAMKKMFNLSIEERNRMGKFGRETVLKNFSESVVIEKYLTIIKNII</sequence>
<dbReference type="GO" id="GO:0016757">
    <property type="term" value="F:glycosyltransferase activity"/>
    <property type="evidence" value="ECO:0007669"/>
    <property type="project" value="InterPro"/>
</dbReference>
<gene>
    <name evidence="3" type="ORF">TAGGR_1721</name>
</gene>
<protein>
    <submittedName>
        <fullName evidence="3">Glycosyltransferase</fullName>
    </submittedName>
</protein>
<dbReference type="Pfam" id="PF00534">
    <property type="entry name" value="Glycos_transf_1"/>
    <property type="match status" value="1"/>
</dbReference>
<proteinExistence type="predicted"/>
<dbReference type="AlphaFoldDB" id="A0A0U9HQ04"/>
<dbReference type="OrthoDB" id="9775208at2"/>
<dbReference type="Proteomes" id="UP000054976">
    <property type="component" value="Unassembled WGS sequence"/>
</dbReference>
<evidence type="ECO:0000259" key="1">
    <source>
        <dbReference type="Pfam" id="PF00534"/>
    </source>
</evidence>
<dbReference type="SUPFAM" id="SSF53756">
    <property type="entry name" value="UDP-Glycosyltransferase/glycogen phosphorylase"/>
    <property type="match status" value="1"/>
</dbReference>
<evidence type="ECO:0000313" key="3">
    <source>
        <dbReference type="EMBL" id="GAQ94537.1"/>
    </source>
</evidence>
<evidence type="ECO:0000259" key="2">
    <source>
        <dbReference type="Pfam" id="PF13477"/>
    </source>
</evidence>
<feature type="domain" description="Glycosyl transferase family 1" evidence="1">
    <location>
        <begin position="185"/>
        <end position="348"/>
    </location>
</feature>
<comment type="caution">
    <text evidence="3">The sequence shown here is derived from an EMBL/GenBank/DDBJ whole genome shotgun (WGS) entry which is preliminary data.</text>
</comment>
<dbReference type="STRING" id="86166.TAGGR_1721"/>